<organism evidence="1 2">
    <name type="scientific">Paenibacillus tundrae</name>
    <dbReference type="NCBI Taxonomy" id="528187"/>
    <lineage>
        <taxon>Bacteria</taxon>
        <taxon>Bacillati</taxon>
        <taxon>Bacillota</taxon>
        <taxon>Bacilli</taxon>
        <taxon>Bacillales</taxon>
        <taxon>Paenibacillaceae</taxon>
        <taxon>Paenibacillus</taxon>
    </lineage>
</organism>
<reference evidence="1 2" key="1">
    <citation type="submission" date="2023-07" db="EMBL/GenBank/DDBJ databases">
        <title>Sorghum-associated microbial communities from plants grown in Nebraska, USA.</title>
        <authorList>
            <person name="Schachtman D."/>
        </authorList>
    </citation>
    <scope>NUCLEOTIDE SEQUENCE [LARGE SCALE GENOMIC DNA]</scope>
    <source>
        <strain evidence="1 2">DS1314</strain>
    </source>
</reference>
<evidence type="ECO:0000313" key="2">
    <source>
        <dbReference type="Proteomes" id="UP001233836"/>
    </source>
</evidence>
<dbReference type="EMBL" id="JAUSTI010000013">
    <property type="protein sequence ID" value="MDQ0172737.1"/>
    <property type="molecule type" value="Genomic_DNA"/>
</dbReference>
<keyword evidence="2" id="KW-1185">Reference proteome</keyword>
<gene>
    <name evidence="1" type="ORF">J2T19_004227</name>
</gene>
<dbReference type="Proteomes" id="UP001233836">
    <property type="component" value="Unassembled WGS sequence"/>
</dbReference>
<sequence>MGYNNGNSYNNYAIVSIIKQLGLGANIRVHFQGQTHTGKYAGLNNGVLILNRSNNETAYFPVNQITAIDVI</sequence>
<dbReference type="RefSeq" id="WP_056703109.1">
    <property type="nucleotide sequence ID" value="NZ_JAUSTI010000013.1"/>
</dbReference>
<name>A0ABT9WHP1_9BACL</name>
<comment type="caution">
    <text evidence="1">The sequence shown here is derived from an EMBL/GenBank/DDBJ whole genome shotgun (WGS) entry which is preliminary data.</text>
</comment>
<proteinExistence type="predicted"/>
<accession>A0ABT9WHP1</accession>
<protein>
    <submittedName>
        <fullName evidence="1">Uncharacterized protein</fullName>
    </submittedName>
</protein>
<evidence type="ECO:0000313" key="1">
    <source>
        <dbReference type="EMBL" id="MDQ0172737.1"/>
    </source>
</evidence>